<organism evidence="3">
    <name type="scientific">bioreactor metagenome</name>
    <dbReference type="NCBI Taxonomy" id="1076179"/>
    <lineage>
        <taxon>unclassified sequences</taxon>
        <taxon>metagenomes</taxon>
        <taxon>ecological metagenomes</taxon>
    </lineage>
</organism>
<feature type="transmembrane region" description="Helical" evidence="1">
    <location>
        <begin position="77"/>
        <end position="98"/>
    </location>
</feature>
<evidence type="ECO:0000256" key="1">
    <source>
        <dbReference type="SAM" id="Phobius"/>
    </source>
</evidence>
<accession>A0A644X4K8</accession>
<keyword evidence="1" id="KW-0472">Membrane</keyword>
<proteinExistence type="predicted"/>
<feature type="domain" description="DUF4367" evidence="2">
    <location>
        <begin position="136"/>
        <end position="238"/>
    </location>
</feature>
<evidence type="ECO:0000259" key="2">
    <source>
        <dbReference type="Pfam" id="PF14285"/>
    </source>
</evidence>
<dbReference type="Pfam" id="PF14285">
    <property type="entry name" value="DUF4367"/>
    <property type="match status" value="1"/>
</dbReference>
<comment type="caution">
    <text evidence="3">The sequence shown here is derived from an EMBL/GenBank/DDBJ whole genome shotgun (WGS) entry which is preliminary data.</text>
</comment>
<dbReference type="AlphaFoldDB" id="A0A644X4K8"/>
<reference evidence="3" key="1">
    <citation type="submission" date="2019-08" db="EMBL/GenBank/DDBJ databases">
        <authorList>
            <person name="Kucharzyk K."/>
            <person name="Murdoch R.W."/>
            <person name="Higgins S."/>
            <person name="Loffler F."/>
        </authorList>
    </citation>
    <scope>NUCLEOTIDE SEQUENCE</scope>
</reference>
<gene>
    <name evidence="3" type="ORF">SDC9_57441</name>
</gene>
<protein>
    <recommendedName>
        <fullName evidence="2">DUF4367 domain-containing protein</fullName>
    </recommendedName>
</protein>
<dbReference type="EMBL" id="VSSQ01001784">
    <property type="protein sequence ID" value="MPM11102.1"/>
    <property type="molecule type" value="Genomic_DNA"/>
</dbReference>
<keyword evidence="1" id="KW-1133">Transmembrane helix</keyword>
<keyword evidence="1" id="KW-0812">Transmembrane</keyword>
<sequence>MTRQEQLRERYEDALFALMMEKVAISEGKKALEENERLKNDPAAEVPEAVSKRCQQMIRQHFAAKAARKAGKFTVKFFGKIAMAAGIAAMLFTSAFAVSETVRINTLNIVVEVFGESTDFYFAKSSTSVDDSQITAGWLPSGYVLEDQGKDELGRWCIFRKSENEYIYVMYTSGNGSVLSADTESAETEGVQINGIQATLIKKDRELQLAWGTKDQSAFIQIIGTGITGEDLIHMANKLKF</sequence>
<name>A0A644X4K8_9ZZZZ</name>
<dbReference type="InterPro" id="IPR025377">
    <property type="entry name" value="DUF4367"/>
</dbReference>
<evidence type="ECO:0000313" key="3">
    <source>
        <dbReference type="EMBL" id="MPM11102.1"/>
    </source>
</evidence>